<keyword evidence="9" id="KW-1185">Reference proteome</keyword>
<evidence type="ECO:0000259" key="7">
    <source>
        <dbReference type="Pfam" id="PF25967"/>
    </source>
</evidence>
<feature type="domain" description="Multidrug resistance protein MdtA-like beta-barrel" evidence="6">
    <location>
        <begin position="188"/>
        <end position="275"/>
    </location>
</feature>
<dbReference type="NCBIfam" id="TIGR01730">
    <property type="entry name" value="RND_mfp"/>
    <property type="match status" value="1"/>
</dbReference>
<sequence length="373" mass="39206">MAAGCSSTAPPPPPIKVGTLAVTAQTMPVEQALPGRTVAFEVSDVRPQVNGLVRKRLFTEGQDVTAGQVLYQIDPAPYQAAYDSARGQLAQAQAAALAARPKAERYRTLVALDAASKQDADDALAALKEAEANVVAAQAALQAARINLDYTRLLAPISGTIGSSAYSAGALVTAQQDAALTRIQRLDPIYLDVSQSSTQLLALREQLDAGRIKASDGKVAVRVRLEDGRFYPHPGTLEFVGTSVDPGTGGVTLRVVVPNPQHLLLPGMYLRALLPLASDPGAILVPQQAVTRDAKGEPLVKLLDAHDRVLERRIRTGDTVGHDWVVQSGLKPGERLIVVNGSRAEIGKPVVPYAVSAAQLEAAPALPGDAQAD</sequence>
<dbReference type="EMBL" id="CXOI01000049">
    <property type="protein sequence ID" value="CTP89921.1"/>
    <property type="molecule type" value="Genomic_DNA"/>
</dbReference>
<gene>
    <name evidence="8" type="primary">mexA</name>
    <name evidence="8" type="ORF">XTALMG727_2892</name>
</gene>
<dbReference type="InterPro" id="IPR058626">
    <property type="entry name" value="MdtA-like_b-barrel"/>
</dbReference>
<dbReference type="InterPro" id="IPR058627">
    <property type="entry name" value="MdtA-like_C"/>
</dbReference>
<dbReference type="Gene3D" id="1.10.287.470">
    <property type="entry name" value="Helix hairpin bin"/>
    <property type="match status" value="1"/>
</dbReference>
<evidence type="ECO:0000259" key="6">
    <source>
        <dbReference type="Pfam" id="PF25944"/>
    </source>
</evidence>
<dbReference type="PANTHER" id="PTHR30158:SF3">
    <property type="entry name" value="MULTIDRUG EFFLUX PUMP SUBUNIT ACRA-RELATED"/>
    <property type="match status" value="1"/>
</dbReference>
<dbReference type="Gene3D" id="2.40.50.100">
    <property type="match status" value="1"/>
</dbReference>
<dbReference type="InterPro" id="IPR006143">
    <property type="entry name" value="RND_pump_MFP"/>
</dbReference>
<dbReference type="Pfam" id="PF25967">
    <property type="entry name" value="RND-MFP_C"/>
    <property type="match status" value="1"/>
</dbReference>
<proteinExistence type="inferred from homology"/>
<reference evidence="9" key="1">
    <citation type="submission" date="2015-07" db="EMBL/GenBank/DDBJ databases">
        <authorList>
            <person name="Wibberg D."/>
        </authorList>
    </citation>
    <scope>NUCLEOTIDE SEQUENCE [LARGE SCALE GENOMIC DNA]</scope>
</reference>
<evidence type="ECO:0000256" key="1">
    <source>
        <dbReference type="ARBA" id="ARBA00004519"/>
    </source>
</evidence>
<dbReference type="Proteomes" id="UP000046187">
    <property type="component" value="Unassembled WGS sequence"/>
</dbReference>
<evidence type="ECO:0000256" key="3">
    <source>
        <dbReference type="SAM" id="Coils"/>
    </source>
</evidence>
<feature type="domain" description="Multidrug resistance protein MdtA-like C-terminal permuted SH3" evidence="7">
    <location>
        <begin position="282"/>
        <end position="338"/>
    </location>
</feature>
<name>A0A0K2ZVV0_9XANT</name>
<organism evidence="8 9">
    <name type="scientific">Xanthomonas graminis pv. arrhenatheri LMG 727</name>
    <dbReference type="NCBI Taxonomy" id="1195923"/>
    <lineage>
        <taxon>Bacteria</taxon>
        <taxon>Pseudomonadati</taxon>
        <taxon>Pseudomonadota</taxon>
        <taxon>Gammaproteobacteria</taxon>
        <taxon>Lysobacterales</taxon>
        <taxon>Lysobacteraceae</taxon>
        <taxon>Xanthomonas</taxon>
        <taxon>Xanthomonas translucens group</taxon>
        <taxon>Xanthomonas graminis</taxon>
    </lineage>
</organism>
<feature type="coiled-coil region" evidence="3">
    <location>
        <begin position="120"/>
        <end position="147"/>
    </location>
</feature>
<dbReference type="GO" id="GO:0005886">
    <property type="term" value="C:plasma membrane"/>
    <property type="evidence" value="ECO:0007669"/>
    <property type="project" value="UniProtKB-SubCell"/>
</dbReference>
<dbReference type="RefSeq" id="WP_053835949.1">
    <property type="nucleotide sequence ID" value="NZ_CXOI01000049.1"/>
</dbReference>
<dbReference type="AlphaFoldDB" id="A0A0K2ZVV0"/>
<dbReference type="GO" id="GO:0046677">
    <property type="term" value="P:response to antibiotic"/>
    <property type="evidence" value="ECO:0007669"/>
    <property type="project" value="TreeGrafter"/>
</dbReference>
<feature type="domain" description="Multidrug resistance protein MdtA-like barrel-sandwich hybrid" evidence="5">
    <location>
        <begin position="42"/>
        <end position="180"/>
    </location>
</feature>
<dbReference type="PANTHER" id="PTHR30158">
    <property type="entry name" value="ACRA/E-RELATED COMPONENT OF DRUG EFFLUX TRANSPORTER"/>
    <property type="match status" value="1"/>
</dbReference>
<dbReference type="InterPro" id="IPR058624">
    <property type="entry name" value="MdtA-like_HH"/>
</dbReference>
<dbReference type="InterPro" id="IPR058625">
    <property type="entry name" value="MdtA-like_BSH"/>
</dbReference>
<keyword evidence="3" id="KW-0175">Coiled coil</keyword>
<evidence type="ECO:0000256" key="2">
    <source>
        <dbReference type="ARBA" id="ARBA00009477"/>
    </source>
</evidence>
<protein>
    <submittedName>
        <fullName evidence="8">Multidrug resistance protein MexA</fullName>
    </submittedName>
</protein>
<dbReference type="Pfam" id="PF25944">
    <property type="entry name" value="Beta-barrel_RND"/>
    <property type="match status" value="1"/>
</dbReference>
<dbReference type="SUPFAM" id="SSF111369">
    <property type="entry name" value="HlyD-like secretion proteins"/>
    <property type="match status" value="1"/>
</dbReference>
<dbReference type="Gene3D" id="2.40.30.170">
    <property type="match status" value="1"/>
</dbReference>
<feature type="domain" description="Multidrug resistance protein MdtA-like alpha-helical hairpin" evidence="4">
    <location>
        <begin position="82"/>
        <end position="151"/>
    </location>
</feature>
<evidence type="ECO:0000259" key="4">
    <source>
        <dbReference type="Pfam" id="PF25876"/>
    </source>
</evidence>
<dbReference type="GO" id="GO:0022857">
    <property type="term" value="F:transmembrane transporter activity"/>
    <property type="evidence" value="ECO:0007669"/>
    <property type="project" value="InterPro"/>
</dbReference>
<comment type="subcellular location">
    <subcellularLocation>
        <location evidence="1">Cell inner membrane</location>
        <topology evidence="1">Lipid-anchor</topology>
    </subcellularLocation>
</comment>
<comment type="similarity">
    <text evidence="2">Belongs to the membrane fusion protein (MFP) (TC 8.A.1) family.</text>
</comment>
<evidence type="ECO:0000313" key="9">
    <source>
        <dbReference type="Proteomes" id="UP000046187"/>
    </source>
</evidence>
<evidence type="ECO:0000313" key="8">
    <source>
        <dbReference type="EMBL" id="CTP89921.1"/>
    </source>
</evidence>
<accession>A0A0K2ZVV0</accession>
<dbReference type="Pfam" id="PF25876">
    <property type="entry name" value="HH_MFP_RND"/>
    <property type="match status" value="1"/>
</dbReference>
<evidence type="ECO:0000259" key="5">
    <source>
        <dbReference type="Pfam" id="PF25917"/>
    </source>
</evidence>
<dbReference type="Pfam" id="PF25917">
    <property type="entry name" value="BSH_RND"/>
    <property type="match status" value="1"/>
</dbReference>
<dbReference type="Gene3D" id="2.40.420.20">
    <property type="match status" value="1"/>
</dbReference>